<keyword evidence="1" id="KW-1133">Transmembrane helix</keyword>
<protein>
    <submittedName>
        <fullName evidence="2">Uncharacterized protein</fullName>
    </submittedName>
</protein>
<keyword evidence="1" id="KW-0812">Transmembrane</keyword>
<gene>
    <name evidence="2" type="ORF">ATK06_1817</name>
</gene>
<reference evidence="2 3" key="1">
    <citation type="submission" date="2017-10" db="EMBL/GenBank/DDBJ databases">
        <title>Sequencing the genomes of 1000 actinobacteria strains.</title>
        <authorList>
            <person name="Klenk H.-P."/>
        </authorList>
    </citation>
    <scope>NUCLEOTIDE SEQUENCE [LARGE SCALE GENOMIC DNA]</scope>
    <source>
        <strain evidence="2 3">DSM 20688</strain>
    </source>
</reference>
<sequence length="162" mass="16515">MGIPANVDIESLKAQLSAGNAAFEPATSTVLDHATLEDALLHANSLAAEDGGTVAVAFLDSTPTQLADLRDIAQDLQLSTTHDTVIIQAPGGVGAASDTLTRAQIEIGEHALISSVPERGPASFIEAAQSAESIIPWGLLVAVATAAVLAVLGATLTRTLRQ</sequence>
<dbReference type="RefSeq" id="WP_098389209.1">
    <property type="nucleotide sequence ID" value="NZ_LS483464.1"/>
</dbReference>
<keyword evidence="1" id="KW-0472">Membrane</keyword>
<evidence type="ECO:0000256" key="1">
    <source>
        <dbReference type="SAM" id="Phobius"/>
    </source>
</evidence>
<accession>A0A2A9DPT0</accession>
<evidence type="ECO:0000313" key="2">
    <source>
        <dbReference type="EMBL" id="PFG28698.1"/>
    </source>
</evidence>
<feature type="transmembrane region" description="Helical" evidence="1">
    <location>
        <begin position="134"/>
        <end position="156"/>
    </location>
</feature>
<dbReference type="AlphaFoldDB" id="A0A2A9DPT0"/>
<evidence type="ECO:0000313" key="3">
    <source>
        <dbReference type="Proteomes" id="UP000221653"/>
    </source>
</evidence>
<dbReference type="STRING" id="1724.GCA_001044175_00455"/>
<comment type="caution">
    <text evidence="2">The sequence shown here is derived from an EMBL/GenBank/DDBJ whole genome shotgun (WGS) entry which is preliminary data.</text>
</comment>
<dbReference type="InterPro" id="IPR046498">
    <property type="entry name" value="Rv1476-like"/>
</dbReference>
<dbReference type="Pfam" id="PF20381">
    <property type="entry name" value="Rv1476"/>
    <property type="match status" value="1"/>
</dbReference>
<keyword evidence="3" id="KW-1185">Reference proteome</keyword>
<name>A0A2A9DPT0_9CORY</name>
<dbReference type="Proteomes" id="UP000221653">
    <property type="component" value="Unassembled WGS sequence"/>
</dbReference>
<organism evidence="2 3">
    <name type="scientific">Corynebacterium renale</name>
    <dbReference type="NCBI Taxonomy" id="1724"/>
    <lineage>
        <taxon>Bacteria</taxon>
        <taxon>Bacillati</taxon>
        <taxon>Actinomycetota</taxon>
        <taxon>Actinomycetes</taxon>
        <taxon>Mycobacteriales</taxon>
        <taxon>Corynebacteriaceae</taxon>
        <taxon>Corynebacterium</taxon>
    </lineage>
</organism>
<dbReference type="EMBL" id="PDJF01000001">
    <property type="protein sequence ID" value="PFG28698.1"/>
    <property type="molecule type" value="Genomic_DNA"/>
</dbReference>
<proteinExistence type="predicted"/>